<protein>
    <submittedName>
        <fullName evidence="2">Aldehyde dehydrogenase</fullName>
    </submittedName>
</protein>
<accession>A0A1S9PFD1</accession>
<dbReference type="Gene3D" id="1.20.1260.10">
    <property type="match status" value="1"/>
</dbReference>
<organism evidence="2 3">
    <name type="scientific">Mucilaginibacter pedocola</name>
    <dbReference type="NCBI Taxonomy" id="1792845"/>
    <lineage>
        <taxon>Bacteria</taxon>
        <taxon>Pseudomonadati</taxon>
        <taxon>Bacteroidota</taxon>
        <taxon>Sphingobacteriia</taxon>
        <taxon>Sphingobacteriales</taxon>
        <taxon>Sphingobacteriaceae</taxon>
        <taxon>Mucilaginibacter</taxon>
    </lineage>
</organism>
<name>A0A1S9PFD1_9SPHI</name>
<dbReference type="InterPro" id="IPR012347">
    <property type="entry name" value="Ferritin-like"/>
</dbReference>
<dbReference type="EMBL" id="MBTF01000012">
    <property type="protein sequence ID" value="OOQ59674.1"/>
    <property type="molecule type" value="Genomic_DNA"/>
</dbReference>
<proteinExistence type="predicted"/>
<dbReference type="PIRSF" id="PIRSF029477">
    <property type="entry name" value="UCP029477"/>
    <property type="match status" value="1"/>
</dbReference>
<evidence type="ECO:0000313" key="2">
    <source>
        <dbReference type="EMBL" id="OOQ59674.1"/>
    </source>
</evidence>
<keyword evidence="3" id="KW-1185">Reference proteome</keyword>
<dbReference type="NCBIfam" id="TIGR02284">
    <property type="entry name" value="PA2169 family four-helix-bundle protein"/>
    <property type="match status" value="1"/>
</dbReference>
<gene>
    <name evidence="2" type="ORF">BC343_05785</name>
</gene>
<dbReference type="OrthoDB" id="282393at2"/>
<dbReference type="AlphaFoldDB" id="A0A1S9PFD1"/>
<sequence length="152" mass="17038">MENTQATIETLNDLILINNDRIAGFERATVDLKEADSELKYTFTNLIAESHRFKMELATEVAALGHDIETGTSTSGKLHRTWLDLKAAFTGHSTHSILEECEFGEDAIKKAYKTALDEESLPAYIRQMLNNQYTDLQAAHDTVKALRDGVLH</sequence>
<dbReference type="Pfam" id="PF09537">
    <property type="entry name" value="DUF2383"/>
    <property type="match status" value="1"/>
</dbReference>
<dbReference type="STRING" id="1792845.BC343_05785"/>
<dbReference type="Proteomes" id="UP000189739">
    <property type="component" value="Unassembled WGS sequence"/>
</dbReference>
<evidence type="ECO:0000259" key="1">
    <source>
        <dbReference type="Pfam" id="PF09537"/>
    </source>
</evidence>
<dbReference type="InterPro" id="IPR016920">
    <property type="entry name" value="UCP029477"/>
</dbReference>
<comment type="caution">
    <text evidence="2">The sequence shown here is derived from an EMBL/GenBank/DDBJ whole genome shotgun (WGS) entry which is preliminary data.</text>
</comment>
<dbReference type="InterPro" id="IPR011971">
    <property type="entry name" value="CHP02284"/>
</dbReference>
<dbReference type="InterPro" id="IPR019052">
    <property type="entry name" value="DUF2383"/>
</dbReference>
<dbReference type="RefSeq" id="WP_078348424.1">
    <property type="nucleotide sequence ID" value="NZ_MBTF01000012.1"/>
</dbReference>
<feature type="domain" description="DUF2383" evidence="1">
    <location>
        <begin position="7"/>
        <end position="117"/>
    </location>
</feature>
<evidence type="ECO:0000313" key="3">
    <source>
        <dbReference type="Proteomes" id="UP000189739"/>
    </source>
</evidence>
<reference evidence="2 3" key="1">
    <citation type="submission" date="2016-07" db="EMBL/GenBank/DDBJ databases">
        <title>Genomic analysis of zinc-resistant bacterium Mucilaginibacter pedocola TBZ30.</title>
        <authorList>
            <person name="Huang J."/>
            <person name="Tang J."/>
        </authorList>
    </citation>
    <scope>NUCLEOTIDE SEQUENCE [LARGE SCALE GENOMIC DNA]</scope>
    <source>
        <strain evidence="2 3">TBZ30</strain>
    </source>
</reference>